<sequence>MVNDRCVLHDDTANKRDLFIELTTDSQSYKLVDTNQFRSSDLSVKSLPLPSNIIESSDSSFKRDNSVQLYKTVFVARCPFVVKDEYTCDEGDEFELISRTNNDACHVRHLRTNTKCTIDQKHLLLDHETPLRLGSDDRGVIQRCLLQHNRPGAYLIRRSRNELDSFVLSISQISSQTNAEDWHYLICVHPKTRCFYFVQESKLNQMFFPSFQKLVQNEKVREVIPLTHAIPHRIEFEEDLWHIPHRDLTFQCHIGKGEFGEVWRALWQNGKRSIPVAVKKLHKRRQDTSSLKSYNQEIEAMKTLRNNYIVSLFGVAHDLQTNENLLVTELMENGDLKNWLEDSADVPEEKLVISFAYDICRGMAFLEQQLRVHRDLACRNILLGNGGRTVKIADFGLSMCISKDNSIQQNEIYYQRLPIRWTAPEVLADQKVYSIKSDVWSFGIVLIEIWLKGADPYPYEKDFSSIRALVHGGYVHSKPAKCSSQFYNRFIRPCLSFDPNQRPNFKALVELLRQWYREKESYELLNSSYVEFSS</sequence>
<dbReference type="Gene3D" id="3.30.505.10">
    <property type="entry name" value="SH2 domain"/>
    <property type="match status" value="1"/>
</dbReference>
<dbReference type="CDD" id="cd00192">
    <property type="entry name" value="PTKc"/>
    <property type="match status" value="1"/>
</dbReference>
<dbReference type="Pfam" id="PF07714">
    <property type="entry name" value="PK_Tyr_Ser-Thr"/>
    <property type="match status" value="1"/>
</dbReference>
<dbReference type="InterPro" id="IPR000719">
    <property type="entry name" value="Prot_kinase_dom"/>
</dbReference>
<dbReference type="EC" id="2.7.10.2" evidence="2"/>
<evidence type="ECO:0000256" key="6">
    <source>
        <dbReference type="PROSITE-ProRule" id="PRU10141"/>
    </source>
</evidence>
<evidence type="ECO:0000256" key="2">
    <source>
        <dbReference type="ARBA" id="ARBA00011903"/>
    </source>
</evidence>
<feature type="binding site" evidence="6">
    <location>
        <position position="280"/>
    </location>
    <ligand>
        <name>ATP</name>
        <dbReference type="ChEBI" id="CHEBI:30616"/>
    </ligand>
</feature>
<dbReference type="InterPro" id="IPR017441">
    <property type="entry name" value="Protein_kinase_ATP_BS"/>
</dbReference>
<dbReference type="EMBL" id="CAJNOR010000378">
    <property type="protein sequence ID" value="CAF0896351.1"/>
    <property type="molecule type" value="Genomic_DNA"/>
</dbReference>
<dbReference type="GO" id="GO:0043235">
    <property type="term" value="C:receptor complex"/>
    <property type="evidence" value="ECO:0007669"/>
    <property type="project" value="TreeGrafter"/>
</dbReference>
<dbReference type="SUPFAM" id="SSF55550">
    <property type="entry name" value="SH2 domain"/>
    <property type="match status" value="1"/>
</dbReference>
<dbReference type="SUPFAM" id="SSF56112">
    <property type="entry name" value="Protein kinase-like (PK-like)"/>
    <property type="match status" value="1"/>
</dbReference>
<keyword evidence="4" id="KW-0418">Kinase</keyword>
<dbReference type="InterPro" id="IPR000980">
    <property type="entry name" value="SH2"/>
</dbReference>
<gene>
    <name evidence="8" type="ORF">EDS130_LOCUS3640</name>
    <name evidence="9" type="ORF">XAT740_LOCUS7784</name>
</gene>
<dbReference type="AlphaFoldDB" id="A0A813R7D5"/>
<evidence type="ECO:0000313" key="8">
    <source>
        <dbReference type="EMBL" id="CAF0777140.1"/>
    </source>
</evidence>
<evidence type="ECO:0000256" key="3">
    <source>
        <dbReference type="ARBA" id="ARBA00022679"/>
    </source>
</evidence>
<evidence type="ECO:0000256" key="1">
    <source>
        <dbReference type="ARBA" id="ARBA00004167"/>
    </source>
</evidence>
<evidence type="ECO:0000256" key="5">
    <source>
        <dbReference type="ARBA" id="ARBA00023137"/>
    </source>
</evidence>
<evidence type="ECO:0000259" key="7">
    <source>
        <dbReference type="PROSITE" id="PS50011"/>
    </source>
</evidence>
<dbReference type="InterPro" id="IPR020635">
    <property type="entry name" value="Tyr_kinase_cat_dom"/>
</dbReference>
<dbReference type="Proteomes" id="UP000663852">
    <property type="component" value="Unassembled WGS sequence"/>
</dbReference>
<dbReference type="GO" id="GO:0004714">
    <property type="term" value="F:transmembrane receptor protein tyrosine kinase activity"/>
    <property type="evidence" value="ECO:0007669"/>
    <property type="project" value="TreeGrafter"/>
</dbReference>
<dbReference type="SMART" id="SM00219">
    <property type="entry name" value="TyrKc"/>
    <property type="match status" value="1"/>
</dbReference>
<evidence type="ECO:0000313" key="11">
    <source>
        <dbReference type="Proteomes" id="UP000663852"/>
    </source>
</evidence>
<dbReference type="InterPro" id="IPR011009">
    <property type="entry name" value="Kinase-like_dom_sf"/>
</dbReference>
<evidence type="ECO:0000256" key="4">
    <source>
        <dbReference type="ARBA" id="ARBA00022777"/>
    </source>
</evidence>
<accession>A0A813R7D5</accession>
<name>A0A813R7D5_ADIRI</name>
<keyword evidence="3" id="KW-0808">Transferase</keyword>
<organism evidence="8 11">
    <name type="scientific">Adineta ricciae</name>
    <name type="common">Rotifer</name>
    <dbReference type="NCBI Taxonomy" id="249248"/>
    <lineage>
        <taxon>Eukaryota</taxon>
        <taxon>Metazoa</taxon>
        <taxon>Spiralia</taxon>
        <taxon>Gnathifera</taxon>
        <taxon>Rotifera</taxon>
        <taxon>Eurotatoria</taxon>
        <taxon>Bdelloidea</taxon>
        <taxon>Adinetida</taxon>
        <taxon>Adinetidae</taxon>
        <taxon>Adineta</taxon>
    </lineage>
</organism>
<feature type="domain" description="Protein kinase" evidence="7">
    <location>
        <begin position="248"/>
        <end position="516"/>
    </location>
</feature>
<keyword evidence="6" id="KW-0547">Nucleotide-binding</keyword>
<dbReference type="OrthoDB" id="4062651at2759"/>
<evidence type="ECO:0000313" key="9">
    <source>
        <dbReference type="EMBL" id="CAF0896351.1"/>
    </source>
</evidence>
<comment type="subcellular location">
    <subcellularLocation>
        <location evidence="1">Membrane</location>
        <topology evidence="1">Single-pass membrane protein</topology>
    </subcellularLocation>
</comment>
<keyword evidence="5" id="KW-0829">Tyrosine-protein kinase</keyword>
<dbReference type="GO" id="GO:0004715">
    <property type="term" value="F:non-membrane spanning protein tyrosine kinase activity"/>
    <property type="evidence" value="ECO:0007669"/>
    <property type="project" value="UniProtKB-EC"/>
</dbReference>
<dbReference type="Pfam" id="PF00017">
    <property type="entry name" value="SH2"/>
    <property type="match status" value="1"/>
</dbReference>
<dbReference type="PANTHER" id="PTHR24416">
    <property type="entry name" value="TYROSINE-PROTEIN KINASE RECEPTOR"/>
    <property type="match status" value="1"/>
</dbReference>
<dbReference type="GO" id="GO:0005886">
    <property type="term" value="C:plasma membrane"/>
    <property type="evidence" value="ECO:0007669"/>
    <property type="project" value="TreeGrafter"/>
</dbReference>
<dbReference type="Proteomes" id="UP000663828">
    <property type="component" value="Unassembled WGS sequence"/>
</dbReference>
<dbReference type="GO" id="GO:0005524">
    <property type="term" value="F:ATP binding"/>
    <property type="evidence" value="ECO:0007669"/>
    <property type="project" value="UniProtKB-UniRule"/>
</dbReference>
<comment type="caution">
    <text evidence="8">The sequence shown here is derived from an EMBL/GenBank/DDBJ whole genome shotgun (WGS) entry which is preliminary data.</text>
</comment>
<dbReference type="InterPro" id="IPR001245">
    <property type="entry name" value="Ser-Thr/Tyr_kinase_cat_dom"/>
</dbReference>
<dbReference type="InterPro" id="IPR050122">
    <property type="entry name" value="RTK"/>
</dbReference>
<protein>
    <recommendedName>
        <fullName evidence="2">non-specific protein-tyrosine kinase</fullName>
        <ecNumber evidence="2">2.7.10.2</ecNumber>
    </recommendedName>
</protein>
<dbReference type="PANTHER" id="PTHR24416:SF611">
    <property type="entry name" value="TYROSINE-PROTEIN KINASE TRANSMEMBRANE RECEPTOR ROR"/>
    <property type="match status" value="1"/>
</dbReference>
<keyword evidence="10" id="KW-1185">Reference proteome</keyword>
<dbReference type="Gene3D" id="1.10.510.10">
    <property type="entry name" value="Transferase(Phosphotransferase) domain 1"/>
    <property type="match status" value="1"/>
</dbReference>
<dbReference type="GO" id="GO:0007169">
    <property type="term" value="P:cell surface receptor protein tyrosine kinase signaling pathway"/>
    <property type="evidence" value="ECO:0007669"/>
    <property type="project" value="TreeGrafter"/>
</dbReference>
<dbReference type="CDD" id="cd00173">
    <property type="entry name" value="SH2"/>
    <property type="match status" value="1"/>
</dbReference>
<dbReference type="PROSITE" id="PS00107">
    <property type="entry name" value="PROTEIN_KINASE_ATP"/>
    <property type="match status" value="1"/>
</dbReference>
<proteinExistence type="predicted"/>
<dbReference type="EMBL" id="CAJNOJ010000009">
    <property type="protein sequence ID" value="CAF0777140.1"/>
    <property type="molecule type" value="Genomic_DNA"/>
</dbReference>
<keyword evidence="6" id="KW-0067">ATP-binding</keyword>
<dbReference type="PROSITE" id="PS50011">
    <property type="entry name" value="PROTEIN_KINASE_DOM"/>
    <property type="match status" value="1"/>
</dbReference>
<dbReference type="PRINTS" id="PR00109">
    <property type="entry name" value="TYRKINASE"/>
</dbReference>
<evidence type="ECO:0000313" key="10">
    <source>
        <dbReference type="Proteomes" id="UP000663828"/>
    </source>
</evidence>
<reference evidence="8" key="1">
    <citation type="submission" date="2021-02" db="EMBL/GenBank/DDBJ databases">
        <authorList>
            <person name="Nowell W R."/>
        </authorList>
    </citation>
    <scope>NUCLEOTIDE SEQUENCE</scope>
</reference>
<dbReference type="InterPro" id="IPR036860">
    <property type="entry name" value="SH2_dom_sf"/>
</dbReference>